<name>A0ABW3YHR8_9ACTN</name>
<feature type="region of interest" description="Disordered" evidence="1">
    <location>
        <begin position="1"/>
        <end position="29"/>
    </location>
</feature>
<reference evidence="3" key="1">
    <citation type="journal article" date="2019" name="Int. J. Syst. Evol. Microbiol.">
        <title>The Global Catalogue of Microorganisms (GCM) 10K type strain sequencing project: providing services to taxonomists for standard genome sequencing and annotation.</title>
        <authorList>
            <consortium name="The Broad Institute Genomics Platform"/>
            <consortium name="The Broad Institute Genome Sequencing Center for Infectious Disease"/>
            <person name="Wu L."/>
            <person name="Ma J."/>
        </authorList>
    </citation>
    <scope>NUCLEOTIDE SEQUENCE [LARGE SCALE GENOMIC DNA]</scope>
    <source>
        <strain evidence="3">JCM 31037</strain>
    </source>
</reference>
<dbReference type="Gene3D" id="2.60.120.10">
    <property type="entry name" value="Jelly Rolls"/>
    <property type="match status" value="1"/>
</dbReference>
<keyword evidence="3" id="KW-1185">Reference proteome</keyword>
<dbReference type="Proteomes" id="UP001597260">
    <property type="component" value="Unassembled WGS sequence"/>
</dbReference>
<comment type="caution">
    <text evidence="2">The sequence shown here is derived from an EMBL/GenBank/DDBJ whole genome shotgun (WGS) entry which is preliminary data.</text>
</comment>
<gene>
    <name evidence="2" type="ORF">ACFQ4H_23560</name>
</gene>
<evidence type="ECO:0000313" key="3">
    <source>
        <dbReference type="Proteomes" id="UP001597260"/>
    </source>
</evidence>
<evidence type="ECO:0000313" key="2">
    <source>
        <dbReference type="EMBL" id="MFD1324067.1"/>
    </source>
</evidence>
<protein>
    <submittedName>
        <fullName evidence="2">Uncharacterized protein</fullName>
    </submittedName>
</protein>
<proteinExistence type="predicted"/>
<dbReference type="EMBL" id="JBHTMP010000041">
    <property type="protein sequence ID" value="MFD1324067.1"/>
    <property type="molecule type" value="Genomic_DNA"/>
</dbReference>
<feature type="compositionally biased region" description="Basic and acidic residues" evidence="1">
    <location>
        <begin position="1"/>
        <end position="10"/>
    </location>
</feature>
<dbReference type="InterPro" id="IPR014710">
    <property type="entry name" value="RmlC-like_jellyroll"/>
</dbReference>
<organism evidence="2 3">
    <name type="scientific">Micromonospora sonneratiae</name>
    <dbReference type="NCBI Taxonomy" id="1184706"/>
    <lineage>
        <taxon>Bacteria</taxon>
        <taxon>Bacillati</taxon>
        <taxon>Actinomycetota</taxon>
        <taxon>Actinomycetes</taxon>
        <taxon>Micromonosporales</taxon>
        <taxon>Micromonosporaceae</taxon>
        <taxon>Micromonospora</taxon>
    </lineage>
</organism>
<evidence type="ECO:0000256" key="1">
    <source>
        <dbReference type="SAM" id="MobiDB-lite"/>
    </source>
</evidence>
<sequence>MLETADRTDDGGPAETRILDRGGHTAASRCRTCSPVRTYGREIEPAVSTLDPALGLPISAGVTPIRSEQDTVAPTIARAEAADTQPDHTECPRLDRALAD</sequence>
<feature type="compositionally biased region" description="Basic and acidic residues" evidence="1">
    <location>
        <begin position="85"/>
        <end position="100"/>
    </location>
</feature>
<accession>A0ABW3YHR8</accession>
<dbReference type="RefSeq" id="WP_377574080.1">
    <property type="nucleotide sequence ID" value="NZ_JBHTMP010000041.1"/>
</dbReference>
<feature type="region of interest" description="Disordered" evidence="1">
    <location>
        <begin position="80"/>
        <end position="100"/>
    </location>
</feature>